<keyword evidence="1" id="KW-0175">Coiled coil</keyword>
<comment type="caution">
    <text evidence="2">The sequence shown here is derived from an EMBL/GenBank/DDBJ whole genome shotgun (WGS) entry which is preliminary data.</text>
</comment>
<evidence type="ECO:0000256" key="1">
    <source>
        <dbReference type="SAM" id="Coils"/>
    </source>
</evidence>
<reference evidence="2 3" key="1">
    <citation type="submission" date="2019-09" db="EMBL/GenBank/DDBJ databases">
        <authorList>
            <person name="Ou C."/>
        </authorList>
    </citation>
    <scope>NUCLEOTIDE SEQUENCE [LARGE SCALE GENOMIC DNA]</scope>
    <source>
        <strain evidence="2">S2</strain>
        <tissue evidence="2">Leaf</tissue>
    </source>
</reference>
<accession>A0A5N5FGB9</accession>
<reference evidence="2 3" key="3">
    <citation type="submission" date="2019-11" db="EMBL/GenBank/DDBJ databases">
        <title>A de novo genome assembly of a pear dwarfing rootstock.</title>
        <authorList>
            <person name="Wang F."/>
            <person name="Wang J."/>
            <person name="Li S."/>
            <person name="Zhang Y."/>
            <person name="Fang M."/>
            <person name="Ma L."/>
            <person name="Zhao Y."/>
            <person name="Jiang S."/>
        </authorList>
    </citation>
    <scope>NUCLEOTIDE SEQUENCE [LARGE SCALE GENOMIC DNA]</scope>
    <source>
        <strain evidence="2">S2</strain>
        <tissue evidence="2">Leaf</tissue>
    </source>
</reference>
<sequence>MDAEREMRASAGWAPLTTILRPWGLMQFFFVQPSNDYSLYLCRISSSMSSSSHNNDDGMPLLYRQGGSLSKMGYFKATRFQISSDDSFRDFLEAYKHAIPSGVHAKHTKESSSRESCSGAWRAIKFHPYYFVLGFTFPMPRFFQEVLCSMKCAPAQCSPNAIRVMVGFLNLTQLFDLDLTINGFWYFFDIGHIDGVGVAKETLEINGKWESDSSPELRVYTIFIFDSKFGTTPKTSPDMKKVHVALGTLDDGNKRSSPLFLEMLVEKKPKVSSTAREGPPVAAMLVINLTYSMGKKDEATRSEPVTSTMPKVASMIADRIAQRRGSIKIKRLECELVVLKRSNFSAPISLQLETARQEIIDLKTRLDVIQVKYESALNINENLKNEVDELQPVRVGLLEENEQMKGEKVDFYKLGYVEHLFGKPSNFEFTGKDFETFSISPENLLAFTFEASIGEVIREVSAQAGAARSVPLLFDLFVVHDGKGVITLAAYFIDFVRTFLDGIHLLPISLRIPRRGWMLFDAIFLEELLQIFAYELRVIVCEDGLRDAKSASNVPPYKAFYIHLSCGLICGCSLLTSNAGTGL</sequence>
<dbReference type="Proteomes" id="UP000327157">
    <property type="component" value="Chromosome 1"/>
</dbReference>
<feature type="coiled-coil region" evidence="1">
    <location>
        <begin position="352"/>
        <end position="386"/>
    </location>
</feature>
<evidence type="ECO:0000313" key="3">
    <source>
        <dbReference type="Proteomes" id="UP000327157"/>
    </source>
</evidence>
<dbReference type="OrthoDB" id="10625233at2759"/>
<proteinExistence type="predicted"/>
<keyword evidence="3" id="KW-1185">Reference proteome</keyword>
<organism evidence="2 3">
    <name type="scientific">Pyrus ussuriensis x Pyrus communis</name>
    <dbReference type="NCBI Taxonomy" id="2448454"/>
    <lineage>
        <taxon>Eukaryota</taxon>
        <taxon>Viridiplantae</taxon>
        <taxon>Streptophyta</taxon>
        <taxon>Embryophyta</taxon>
        <taxon>Tracheophyta</taxon>
        <taxon>Spermatophyta</taxon>
        <taxon>Magnoliopsida</taxon>
        <taxon>eudicotyledons</taxon>
        <taxon>Gunneridae</taxon>
        <taxon>Pentapetalae</taxon>
        <taxon>rosids</taxon>
        <taxon>fabids</taxon>
        <taxon>Rosales</taxon>
        <taxon>Rosaceae</taxon>
        <taxon>Amygdaloideae</taxon>
        <taxon>Maleae</taxon>
        <taxon>Pyrus</taxon>
    </lineage>
</organism>
<dbReference type="EMBL" id="SMOL01000768">
    <property type="protein sequence ID" value="KAB2597434.1"/>
    <property type="molecule type" value="Genomic_DNA"/>
</dbReference>
<dbReference type="AlphaFoldDB" id="A0A5N5FGB9"/>
<reference evidence="3" key="2">
    <citation type="submission" date="2019-10" db="EMBL/GenBank/DDBJ databases">
        <title>A de novo genome assembly of a pear dwarfing rootstock.</title>
        <authorList>
            <person name="Wang F."/>
            <person name="Wang J."/>
            <person name="Li S."/>
            <person name="Zhang Y."/>
            <person name="Fang M."/>
            <person name="Ma L."/>
            <person name="Zhao Y."/>
            <person name="Jiang S."/>
        </authorList>
    </citation>
    <scope>NUCLEOTIDE SEQUENCE [LARGE SCALE GENOMIC DNA]</scope>
</reference>
<gene>
    <name evidence="2" type="ORF">D8674_000354</name>
</gene>
<name>A0A5N5FGB9_9ROSA</name>
<protein>
    <submittedName>
        <fullName evidence="2">Uncharacterized protein</fullName>
    </submittedName>
</protein>
<evidence type="ECO:0000313" key="2">
    <source>
        <dbReference type="EMBL" id="KAB2597434.1"/>
    </source>
</evidence>